<organism evidence="3 4">
    <name type="scientific">Rhodococcus wratislaviensis</name>
    <name type="common">Tsukamurella wratislaviensis</name>
    <dbReference type="NCBI Taxonomy" id="44752"/>
    <lineage>
        <taxon>Bacteria</taxon>
        <taxon>Bacillati</taxon>
        <taxon>Actinomycetota</taxon>
        <taxon>Actinomycetes</taxon>
        <taxon>Mycobacteriales</taxon>
        <taxon>Nocardiaceae</taxon>
        <taxon>Rhodococcus</taxon>
    </lineage>
</organism>
<name>A0A402CBL8_RHOWR</name>
<comment type="caution">
    <text evidence="3">The sequence shown here is derived from an EMBL/GenBank/DDBJ whole genome shotgun (WGS) entry which is preliminary data.</text>
</comment>
<reference evidence="3 4" key="1">
    <citation type="submission" date="2018-11" db="EMBL/GenBank/DDBJ databases">
        <title>Microbial catabolism of amino acid.</title>
        <authorList>
            <person name="Hibi M."/>
            <person name="Ogawa J."/>
        </authorList>
    </citation>
    <scope>NUCLEOTIDE SEQUENCE [LARGE SCALE GENOMIC DNA]</scope>
    <source>
        <strain evidence="3 4">C31-06</strain>
    </source>
</reference>
<feature type="transmembrane region" description="Helical" evidence="2">
    <location>
        <begin position="60"/>
        <end position="79"/>
    </location>
</feature>
<feature type="region of interest" description="Disordered" evidence="1">
    <location>
        <begin position="104"/>
        <end position="125"/>
    </location>
</feature>
<evidence type="ECO:0000256" key="2">
    <source>
        <dbReference type="SAM" id="Phobius"/>
    </source>
</evidence>
<keyword evidence="2" id="KW-0472">Membrane</keyword>
<proteinExistence type="predicted"/>
<keyword evidence="2" id="KW-1133">Transmembrane helix</keyword>
<accession>A0A402CBL8</accession>
<dbReference type="OrthoDB" id="4483605at2"/>
<evidence type="ECO:0000313" key="3">
    <source>
        <dbReference type="EMBL" id="GCE40988.1"/>
    </source>
</evidence>
<dbReference type="Proteomes" id="UP000287519">
    <property type="component" value="Unassembled WGS sequence"/>
</dbReference>
<keyword evidence="4" id="KW-1185">Reference proteome</keyword>
<sequence>MAMRDPNIAKRPDMIALLLLGVLVVWKFGSFFARFVGLLTIVGAAMAMMVEPVSALPANFLTLATGIIIWLAGHWLWAYRHKTWRTRRALSAFSRTGLHHLAPIPTNYRPKPHATQWPSRRGLSR</sequence>
<dbReference type="EMBL" id="BHYM01000038">
    <property type="protein sequence ID" value="GCE40988.1"/>
    <property type="molecule type" value="Genomic_DNA"/>
</dbReference>
<protein>
    <submittedName>
        <fullName evidence="3">Uncharacterized protein</fullName>
    </submittedName>
</protein>
<keyword evidence="2" id="KW-0812">Transmembrane</keyword>
<gene>
    <name evidence="3" type="ORF">Rhow_004631</name>
</gene>
<dbReference type="RefSeq" id="WP_124393139.1">
    <property type="nucleotide sequence ID" value="NZ_BHYM01000038.1"/>
</dbReference>
<evidence type="ECO:0000256" key="1">
    <source>
        <dbReference type="SAM" id="MobiDB-lite"/>
    </source>
</evidence>
<evidence type="ECO:0000313" key="4">
    <source>
        <dbReference type="Proteomes" id="UP000287519"/>
    </source>
</evidence>
<dbReference type="AlphaFoldDB" id="A0A402CBL8"/>